<reference evidence="2 3" key="1">
    <citation type="journal article" date="2021" name="Elife">
        <title>Chloroplast acquisition without the gene transfer in kleptoplastic sea slugs, Plakobranchus ocellatus.</title>
        <authorList>
            <person name="Maeda T."/>
            <person name="Takahashi S."/>
            <person name="Yoshida T."/>
            <person name="Shimamura S."/>
            <person name="Takaki Y."/>
            <person name="Nagai Y."/>
            <person name="Toyoda A."/>
            <person name="Suzuki Y."/>
            <person name="Arimoto A."/>
            <person name="Ishii H."/>
            <person name="Satoh N."/>
            <person name="Nishiyama T."/>
            <person name="Hasebe M."/>
            <person name="Maruyama T."/>
            <person name="Minagawa J."/>
            <person name="Obokata J."/>
            <person name="Shigenobu S."/>
        </authorList>
    </citation>
    <scope>NUCLEOTIDE SEQUENCE [LARGE SCALE GENOMIC DNA]</scope>
</reference>
<proteinExistence type="predicted"/>
<gene>
    <name evidence="2" type="ORF">PoB_007266400</name>
</gene>
<evidence type="ECO:0000313" key="2">
    <source>
        <dbReference type="EMBL" id="GFO46159.1"/>
    </source>
</evidence>
<dbReference type="EMBL" id="BLXT01008169">
    <property type="protein sequence ID" value="GFO46159.1"/>
    <property type="molecule type" value="Genomic_DNA"/>
</dbReference>
<feature type="compositionally biased region" description="Polar residues" evidence="1">
    <location>
        <begin position="59"/>
        <end position="74"/>
    </location>
</feature>
<evidence type="ECO:0000256" key="1">
    <source>
        <dbReference type="SAM" id="MobiDB-lite"/>
    </source>
</evidence>
<feature type="compositionally biased region" description="Low complexity" evidence="1">
    <location>
        <begin position="38"/>
        <end position="50"/>
    </location>
</feature>
<organism evidence="2 3">
    <name type="scientific">Plakobranchus ocellatus</name>
    <dbReference type="NCBI Taxonomy" id="259542"/>
    <lineage>
        <taxon>Eukaryota</taxon>
        <taxon>Metazoa</taxon>
        <taxon>Spiralia</taxon>
        <taxon>Lophotrochozoa</taxon>
        <taxon>Mollusca</taxon>
        <taxon>Gastropoda</taxon>
        <taxon>Heterobranchia</taxon>
        <taxon>Euthyneura</taxon>
        <taxon>Panpulmonata</taxon>
        <taxon>Sacoglossa</taxon>
        <taxon>Placobranchoidea</taxon>
        <taxon>Plakobranchidae</taxon>
        <taxon>Plakobranchus</taxon>
    </lineage>
</organism>
<dbReference type="AlphaFoldDB" id="A0AAV4DPQ3"/>
<accession>A0AAV4DPQ3</accession>
<sequence>MDPAEVKAMRKAMANYLRTRTLLLQGYTIPSPGLFATSGSPMPGSSFMPSDTPERRWQDSNPQQKNRCRSQAFS</sequence>
<feature type="region of interest" description="Disordered" evidence="1">
    <location>
        <begin position="35"/>
        <end position="74"/>
    </location>
</feature>
<keyword evidence="3" id="KW-1185">Reference proteome</keyword>
<name>A0AAV4DPQ3_9GAST</name>
<comment type="caution">
    <text evidence="2">The sequence shown here is derived from an EMBL/GenBank/DDBJ whole genome shotgun (WGS) entry which is preliminary data.</text>
</comment>
<dbReference type="Proteomes" id="UP000735302">
    <property type="component" value="Unassembled WGS sequence"/>
</dbReference>
<protein>
    <submittedName>
        <fullName evidence="2">Uncharacterized protein</fullName>
    </submittedName>
</protein>
<evidence type="ECO:0000313" key="3">
    <source>
        <dbReference type="Proteomes" id="UP000735302"/>
    </source>
</evidence>